<dbReference type="Pfam" id="PF01380">
    <property type="entry name" value="SIS"/>
    <property type="match status" value="1"/>
</dbReference>
<organism evidence="6 7">
    <name type="scientific">Enterovibrio qingdaonensis</name>
    <dbReference type="NCBI Taxonomy" id="2899818"/>
    <lineage>
        <taxon>Bacteria</taxon>
        <taxon>Pseudomonadati</taxon>
        <taxon>Pseudomonadota</taxon>
        <taxon>Gammaproteobacteria</taxon>
        <taxon>Vibrionales</taxon>
        <taxon>Vibrionaceae</taxon>
        <taxon>Enterovibrio</taxon>
    </lineage>
</organism>
<dbReference type="InterPro" id="IPR036388">
    <property type="entry name" value="WH-like_DNA-bd_sf"/>
</dbReference>
<reference evidence="6" key="1">
    <citation type="submission" date="2021-12" db="EMBL/GenBank/DDBJ databases">
        <title>Enterovibrio ZSDZ35 sp. nov. and Enterovibrio ZSDZ42 sp. nov., isolated from coastal seawater in Qingdao.</title>
        <authorList>
            <person name="Zhang P."/>
        </authorList>
    </citation>
    <scope>NUCLEOTIDE SEQUENCE</scope>
    <source>
        <strain evidence="6">ZSDZ35</strain>
    </source>
</reference>
<evidence type="ECO:0000313" key="6">
    <source>
        <dbReference type="EMBL" id="MDD1783384.1"/>
    </source>
</evidence>
<protein>
    <submittedName>
        <fullName evidence="6">MurR/RpiR family transcriptional regulator</fullName>
    </submittedName>
</protein>
<dbReference type="Proteomes" id="UP001149821">
    <property type="component" value="Unassembled WGS sequence"/>
</dbReference>
<evidence type="ECO:0000256" key="1">
    <source>
        <dbReference type="ARBA" id="ARBA00023015"/>
    </source>
</evidence>
<feature type="domain" description="SIS" evidence="5">
    <location>
        <begin position="138"/>
        <end position="279"/>
    </location>
</feature>
<dbReference type="InterPro" id="IPR000281">
    <property type="entry name" value="HTH_RpiR"/>
</dbReference>
<evidence type="ECO:0000259" key="4">
    <source>
        <dbReference type="PROSITE" id="PS51071"/>
    </source>
</evidence>
<dbReference type="SUPFAM" id="SSF46689">
    <property type="entry name" value="Homeodomain-like"/>
    <property type="match status" value="1"/>
</dbReference>
<dbReference type="RefSeq" id="WP_274144189.1">
    <property type="nucleotide sequence ID" value="NZ_JAJUBB010000018.1"/>
</dbReference>
<dbReference type="PANTHER" id="PTHR30514">
    <property type="entry name" value="GLUCOKINASE"/>
    <property type="match status" value="1"/>
</dbReference>
<evidence type="ECO:0000256" key="3">
    <source>
        <dbReference type="ARBA" id="ARBA00023163"/>
    </source>
</evidence>
<keyword evidence="2" id="KW-0238">DNA-binding</keyword>
<dbReference type="InterPro" id="IPR046348">
    <property type="entry name" value="SIS_dom_sf"/>
</dbReference>
<dbReference type="InterPro" id="IPR047640">
    <property type="entry name" value="RpiR-like"/>
</dbReference>
<dbReference type="CDD" id="cd05013">
    <property type="entry name" value="SIS_RpiR"/>
    <property type="match status" value="1"/>
</dbReference>
<accession>A0ABT5QQX7</accession>
<dbReference type="Gene3D" id="1.10.10.10">
    <property type="entry name" value="Winged helix-like DNA-binding domain superfamily/Winged helix DNA-binding domain"/>
    <property type="match status" value="1"/>
</dbReference>
<keyword evidence="1" id="KW-0805">Transcription regulation</keyword>
<dbReference type="PROSITE" id="PS51464">
    <property type="entry name" value="SIS"/>
    <property type="match status" value="1"/>
</dbReference>
<dbReference type="EMBL" id="JAJUBB010000018">
    <property type="protein sequence ID" value="MDD1783384.1"/>
    <property type="molecule type" value="Genomic_DNA"/>
</dbReference>
<name>A0ABT5QQX7_9GAMM</name>
<keyword evidence="3" id="KW-0804">Transcription</keyword>
<gene>
    <name evidence="6" type="ORF">LRP49_19620</name>
</gene>
<feature type="domain" description="HTH rpiR-type" evidence="4">
    <location>
        <begin position="8"/>
        <end position="84"/>
    </location>
</feature>
<sequence length="279" mass="30750">MATANHLAELQLQIRQRYPTLSKRLQQVAQYVLDNPNSIAFDTVAVIAEHADVPPSTLIRFANAFDFSGFNEMKQLFRRKLVEETSSYTKRAQLAQRNERNANWGETPLDVLNQFVHANTLALQELATNVPEHDLNNAVDLLEEAETIYILAMRRAFSIASYLAYALSHLERKVVLVDSIGGMGAEQLSQIREKDVLVAASFSPYSPETVSLCEGATPSGAKQIVLTDSQLSPLAMNSDICFLVNEAEVDAFRSQTASLCLAQSLVVSLAFRLSGKADA</sequence>
<dbReference type="InterPro" id="IPR001347">
    <property type="entry name" value="SIS_dom"/>
</dbReference>
<evidence type="ECO:0000313" key="7">
    <source>
        <dbReference type="Proteomes" id="UP001149821"/>
    </source>
</evidence>
<comment type="caution">
    <text evidence="6">The sequence shown here is derived from an EMBL/GenBank/DDBJ whole genome shotgun (WGS) entry which is preliminary data.</text>
</comment>
<dbReference type="PANTHER" id="PTHR30514:SF20">
    <property type="entry name" value="TRANSCRIPTIONAL REGULATOR"/>
    <property type="match status" value="1"/>
</dbReference>
<dbReference type="Gene3D" id="3.40.50.10490">
    <property type="entry name" value="Glucose-6-phosphate isomerase like protein, domain 1"/>
    <property type="match status" value="1"/>
</dbReference>
<dbReference type="SUPFAM" id="SSF53697">
    <property type="entry name" value="SIS domain"/>
    <property type="match status" value="1"/>
</dbReference>
<dbReference type="PROSITE" id="PS51071">
    <property type="entry name" value="HTH_RPIR"/>
    <property type="match status" value="1"/>
</dbReference>
<evidence type="ECO:0000256" key="2">
    <source>
        <dbReference type="ARBA" id="ARBA00023125"/>
    </source>
</evidence>
<keyword evidence="7" id="KW-1185">Reference proteome</keyword>
<dbReference type="InterPro" id="IPR035472">
    <property type="entry name" value="RpiR-like_SIS"/>
</dbReference>
<dbReference type="InterPro" id="IPR009057">
    <property type="entry name" value="Homeodomain-like_sf"/>
</dbReference>
<evidence type="ECO:0000259" key="5">
    <source>
        <dbReference type="PROSITE" id="PS51464"/>
    </source>
</evidence>
<dbReference type="Pfam" id="PF01418">
    <property type="entry name" value="HTH_6"/>
    <property type="match status" value="1"/>
</dbReference>
<proteinExistence type="predicted"/>